<dbReference type="InterPro" id="IPR000477">
    <property type="entry name" value="RT_dom"/>
</dbReference>
<keyword evidence="3" id="KW-1185">Reference proteome</keyword>
<proteinExistence type="predicted"/>
<evidence type="ECO:0000313" key="3">
    <source>
        <dbReference type="Proteomes" id="UP001627154"/>
    </source>
</evidence>
<comment type="caution">
    <text evidence="2">The sequence shown here is derived from an EMBL/GenBank/DDBJ whole genome shotgun (WGS) entry which is preliminary data.</text>
</comment>
<name>A0ABD2W5U7_9HYME</name>
<dbReference type="PROSITE" id="PS50878">
    <property type="entry name" value="RT_POL"/>
    <property type="match status" value="1"/>
</dbReference>
<protein>
    <recommendedName>
        <fullName evidence="1">Reverse transcriptase domain-containing protein</fullName>
    </recommendedName>
</protein>
<dbReference type="EMBL" id="JBJJXI010000134">
    <property type="protein sequence ID" value="KAL3388326.1"/>
    <property type="molecule type" value="Genomic_DNA"/>
</dbReference>
<feature type="domain" description="Reverse transcriptase" evidence="1">
    <location>
        <begin position="1"/>
        <end position="118"/>
    </location>
</feature>
<reference evidence="2 3" key="1">
    <citation type="journal article" date="2024" name="bioRxiv">
        <title>A reference genome for Trichogramma kaykai: A tiny desert-dwelling parasitoid wasp with competing sex-ratio distorters.</title>
        <authorList>
            <person name="Culotta J."/>
            <person name="Lindsey A.R."/>
        </authorList>
    </citation>
    <scope>NUCLEOTIDE SEQUENCE [LARGE SCALE GENOMIC DNA]</scope>
    <source>
        <strain evidence="2 3">KSX58</strain>
    </source>
</reference>
<gene>
    <name evidence="2" type="ORF">TKK_016557</name>
</gene>
<dbReference type="Pfam" id="PF00078">
    <property type="entry name" value="RVT_1"/>
    <property type="match status" value="1"/>
</dbReference>
<dbReference type="AlphaFoldDB" id="A0ABD2W5U7"/>
<accession>A0ABD2W5U7</accession>
<sequence>MSVPIYYLIRDYLADQTVSLTSDGSRVTRRVKKGAPQGSIFGPNMWNMCMDPVRREVQERGGEIVAYADDLLLLVTGGSRTDTRTVFLDYTAYRDRWREGVWSVPALSVGSTGSVGHQ</sequence>
<dbReference type="Proteomes" id="UP001627154">
    <property type="component" value="Unassembled WGS sequence"/>
</dbReference>
<evidence type="ECO:0000313" key="2">
    <source>
        <dbReference type="EMBL" id="KAL3388326.1"/>
    </source>
</evidence>
<evidence type="ECO:0000259" key="1">
    <source>
        <dbReference type="PROSITE" id="PS50878"/>
    </source>
</evidence>
<organism evidence="2 3">
    <name type="scientific">Trichogramma kaykai</name>
    <dbReference type="NCBI Taxonomy" id="54128"/>
    <lineage>
        <taxon>Eukaryota</taxon>
        <taxon>Metazoa</taxon>
        <taxon>Ecdysozoa</taxon>
        <taxon>Arthropoda</taxon>
        <taxon>Hexapoda</taxon>
        <taxon>Insecta</taxon>
        <taxon>Pterygota</taxon>
        <taxon>Neoptera</taxon>
        <taxon>Endopterygota</taxon>
        <taxon>Hymenoptera</taxon>
        <taxon>Apocrita</taxon>
        <taxon>Proctotrupomorpha</taxon>
        <taxon>Chalcidoidea</taxon>
        <taxon>Trichogrammatidae</taxon>
        <taxon>Trichogramma</taxon>
    </lineage>
</organism>